<organism evidence="1 2">
    <name type="scientific">Amycolatopsis mediterranei (strain U-32)</name>
    <dbReference type="NCBI Taxonomy" id="749927"/>
    <lineage>
        <taxon>Bacteria</taxon>
        <taxon>Bacillati</taxon>
        <taxon>Actinomycetota</taxon>
        <taxon>Actinomycetes</taxon>
        <taxon>Pseudonocardiales</taxon>
        <taxon>Pseudonocardiaceae</taxon>
        <taxon>Amycolatopsis</taxon>
    </lineage>
</organism>
<dbReference type="HOGENOM" id="CLU_098306_0_0_11"/>
<sequence length="251" mass="27520">MDPRETYAAMPGVTALGDLPDAWHWAAAPGFDHCAALYDDGKRAFQAYALDSYDEGFAVALLSFARSHSAELTTDAPLTPAEGFSHRGYGFDAVAAAAPPLHRLYPDDAEMNDAVRAVIPVYRCEVAGDESLQDAEYRYSRGSGIRGTRWDRPPSPYLKYRYRGATGSVQAKRGFAGLKSMISTVTRGEGRDDLFVEFENYRHEVYTITWAGTWTLTGPDGIATPVSLEELLEAIKVALYGPNVEYADFPG</sequence>
<proteinExistence type="predicted"/>
<dbReference type="Proteomes" id="UP000000328">
    <property type="component" value="Chromosome"/>
</dbReference>
<dbReference type="eggNOG" id="ENOG50340PM">
    <property type="taxonomic scope" value="Bacteria"/>
</dbReference>
<evidence type="ECO:0000313" key="2">
    <source>
        <dbReference type="Proteomes" id="UP000000328"/>
    </source>
</evidence>
<gene>
    <name evidence="1" type="ordered locus">AMED_1417</name>
</gene>
<protein>
    <submittedName>
        <fullName evidence="1">Uncharacterized protein</fullName>
    </submittedName>
</protein>
<evidence type="ECO:0000313" key="1">
    <source>
        <dbReference type="EMBL" id="ADJ43231.1"/>
    </source>
</evidence>
<reference evidence="1 2" key="1">
    <citation type="journal article" date="2010" name="Cell Res.">
        <title>Complete genome sequence of the rifamycin SV-producing Amycolatopsis mediterranei U32 revealed its genetic characteristics in phylogeny and metabolism.</title>
        <authorList>
            <person name="Zhao W."/>
            <person name="Zhong Y."/>
            <person name="Yuan H."/>
            <person name="Wang J."/>
            <person name="Zheng H."/>
            <person name="Wang Y."/>
            <person name="Cen X."/>
            <person name="Xu F."/>
            <person name="Bai J."/>
            <person name="Han X."/>
            <person name="Lu G."/>
            <person name="Zhu Y."/>
            <person name="Shao Z."/>
            <person name="Yan H."/>
            <person name="Li C."/>
            <person name="Peng N."/>
            <person name="Zhang Z."/>
            <person name="Zhang Y."/>
            <person name="Lin W."/>
            <person name="Fan Y."/>
            <person name="Qin Z."/>
            <person name="Hu Y."/>
            <person name="Zhu B."/>
            <person name="Wang S."/>
            <person name="Ding X."/>
            <person name="Zhao G.P."/>
        </authorList>
    </citation>
    <scope>NUCLEOTIDE SEQUENCE [LARGE SCALE GENOMIC DNA]</scope>
    <source>
        <strain evidence="2">U-32</strain>
    </source>
</reference>
<dbReference type="OrthoDB" id="8482021at2"/>
<dbReference type="RefSeq" id="WP_013223319.1">
    <property type="nucleotide sequence ID" value="NC_014318.1"/>
</dbReference>
<dbReference type="EMBL" id="CP002000">
    <property type="protein sequence ID" value="ADJ43231.1"/>
    <property type="molecule type" value="Genomic_DNA"/>
</dbReference>
<dbReference type="PATRIC" id="fig|749927.5.peg.1460"/>
<dbReference type="GeneID" id="92869209"/>
<name>A0A0H3D171_AMYMU</name>
<dbReference type="KEGG" id="amd:AMED_1417"/>
<accession>A0A0H3D171</accession>
<dbReference type="AlphaFoldDB" id="A0A0H3D171"/>